<dbReference type="InterPro" id="IPR047150">
    <property type="entry name" value="SGT"/>
</dbReference>
<sequence>MGRVNPMESAAAAAGESEAKRTQIMRAILQKALDASVHKASLIDMSSPELESNGLQAQFDVLCTKHDLNAKFLELERLLEWHEKSQLGQVVGLTAPLEIAAPLTTPQQLLHKERMRLMLQEKARLQQQLQQVHDTNATLEAEGNEFFKKGKFAEAIEKYSDAITLDPTNHVYYSNRSAAFLGQLHYQDAADDGEKCVTLNPQFVKGYHRYALGLKGIKQYAKALEVLKAGQKVDFDNKDLNRLINEIEPLLAKVEHARRSGLNPSEQLKEQGNDLFKAASFEKAIEVYGEAINACEKDNSPVAISCYNNRAACHQQLSNFSAVIRDCSHVLEYDPENQKALLRRGLAYEGLERYRLALQDIRAVLALNPSIDSTCRTSSTAAFQG</sequence>
<dbReference type="PANTHER" id="PTHR45831:SF5">
    <property type="entry name" value="STI1 DOMAIN-CONTAINING PROTEIN"/>
    <property type="match status" value="1"/>
</dbReference>
<evidence type="ECO:0000256" key="12">
    <source>
        <dbReference type="PROSITE-ProRule" id="PRU00339"/>
    </source>
</evidence>
<proteinExistence type="predicted"/>
<gene>
    <name evidence="14" type="ORF">DYB37_002062</name>
</gene>
<protein>
    <submittedName>
        <fullName evidence="14">Uncharacterized protein</fullName>
    </submittedName>
</protein>
<evidence type="ECO:0000256" key="1">
    <source>
        <dbReference type="ARBA" id="ARBA00004123"/>
    </source>
</evidence>
<dbReference type="InterPro" id="IPR011990">
    <property type="entry name" value="TPR-like_helical_dom_sf"/>
</dbReference>
<dbReference type="InterPro" id="IPR007128">
    <property type="entry name" value="PMF1/Nnf1"/>
</dbReference>
<evidence type="ECO:0000256" key="4">
    <source>
        <dbReference type="ARBA" id="ARBA00022618"/>
    </source>
</evidence>
<evidence type="ECO:0000256" key="9">
    <source>
        <dbReference type="ARBA" id="ARBA00023242"/>
    </source>
</evidence>
<evidence type="ECO:0000256" key="13">
    <source>
        <dbReference type="SAM" id="Coils"/>
    </source>
</evidence>
<keyword evidence="5" id="KW-0677">Repeat</keyword>
<dbReference type="InterPro" id="IPR019734">
    <property type="entry name" value="TPR_rpt"/>
</dbReference>
<reference evidence="14 15" key="1">
    <citation type="submission" date="2018-08" db="EMBL/GenBank/DDBJ databases">
        <title>Aphanomyces genome sequencing and annotation.</title>
        <authorList>
            <person name="Minardi D."/>
            <person name="Oidtmann B."/>
            <person name="Van Der Giezen M."/>
            <person name="Studholme D.J."/>
        </authorList>
    </citation>
    <scope>NUCLEOTIDE SEQUENCE [LARGE SCALE GENOMIC DNA]</scope>
    <source>
        <strain evidence="14 15">Da</strain>
    </source>
</reference>
<organism evidence="14 15">
    <name type="scientific">Aphanomyces astaci</name>
    <name type="common">Crayfish plague agent</name>
    <dbReference type="NCBI Taxonomy" id="112090"/>
    <lineage>
        <taxon>Eukaryota</taxon>
        <taxon>Sar</taxon>
        <taxon>Stramenopiles</taxon>
        <taxon>Oomycota</taxon>
        <taxon>Saprolegniomycetes</taxon>
        <taxon>Saprolegniales</taxon>
        <taxon>Verrucalvaceae</taxon>
        <taxon>Aphanomyces</taxon>
    </lineage>
</organism>
<feature type="repeat" description="TPR" evidence="12">
    <location>
        <begin position="136"/>
        <end position="169"/>
    </location>
</feature>
<dbReference type="EMBL" id="QUTH01002808">
    <property type="protein sequence ID" value="RHZ23723.1"/>
    <property type="molecule type" value="Genomic_DNA"/>
</dbReference>
<dbReference type="GO" id="GO:0016020">
    <property type="term" value="C:membrane"/>
    <property type="evidence" value="ECO:0007669"/>
    <property type="project" value="TreeGrafter"/>
</dbReference>
<keyword evidence="9" id="KW-0539">Nucleus</keyword>
<keyword evidence="13" id="KW-0175">Coiled coil</keyword>
<comment type="subcellular location">
    <subcellularLocation>
        <location evidence="2">Chromosome</location>
        <location evidence="2">Centromere</location>
        <location evidence="2">Kinetochore</location>
    </subcellularLocation>
    <subcellularLocation>
        <location evidence="1">Nucleus</location>
    </subcellularLocation>
</comment>
<dbReference type="GO" id="GO:0000444">
    <property type="term" value="C:MIS12/MIND type complex"/>
    <property type="evidence" value="ECO:0007669"/>
    <property type="project" value="InterPro"/>
</dbReference>
<dbReference type="PANTHER" id="PTHR45831">
    <property type="entry name" value="LD24721P"/>
    <property type="match status" value="1"/>
</dbReference>
<dbReference type="Gene3D" id="1.25.40.10">
    <property type="entry name" value="Tetratricopeptide repeat domain"/>
    <property type="match status" value="2"/>
</dbReference>
<dbReference type="GO" id="GO:0006620">
    <property type="term" value="P:post-translational protein targeting to endoplasmic reticulum membrane"/>
    <property type="evidence" value="ECO:0007669"/>
    <property type="project" value="TreeGrafter"/>
</dbReference>
<dbReference type="SMART" id="SM00028">
    <property type="entry name" value="TPR"/>
    <property type="match status" value="5"/>
</dbReference>
<feature type="coiled-coil region" evidence="13">
    <location>
        <begin position="115"/>
        <end position="142"/>
    </location>
</feature>
<evidence type="ECO:0000256" key="8">
    <source>
        <dbReference type="ARBA" id="ARBA00022838"/>
    </source>
</evidence>
<keyword evidence="10" id="KW-0131">Cell cycle</keyword>
<keyword evidence="6" id="KW-0498">Mitosis</keyword>
<evidence type="ECO:0000313" key="15">
    <source>
        <dbReference type="Proteomes" id="UP000285430"/>
    </source>
</evidence>
<keyword evidence="8" id="KW-0995">Kinetochore</keyword>
<evidence type="ECO:0000256" key="6">
    <source>
        <dbReference type="ARBA" id="ARBA00022776"/>
    </source>
</evidence>
<dbReference type="SUPFAM" id="SSF48452">
    <property type="entry name" value="TPR-like"/>
    <property type="match status" value="2"/>
</dbReference>
<dbReference type="Pfam" id="PF13181">
    <property type="entry name" value="TPR_8"/>
    <property type="match status" value="1"/>
</dbReference>
<evidence type="ECO:0000256" key="10">
    <source>
        <dbReference type="ARBA" id="ARBA00023306"/>
    </source>
</evidence>
<keyword evidence="11" id="KW-0137">Centromere</keyword>
<dbReference type="Pfam" id="PF03980">
    <property type="entry name" value="Nnf1"/>
    <property type="match status" value="1"/>
</dbReference>
<accession>A0A3R7BUG1</accession>
<dbReference type="VEuPathDB" id="FungiDB:H257_07037"/>
<comment type="caution">
    <text evidence="14">The sequence shown here is derived from an EMBL/GenBank/DDBJ whole genome shotgun (WGS) entry which is preliminary data.</text>
</comment>
<evidence type="ECO:0000256" key="5">
    <source>
        <dbReference type="ARBA" id="ARBA00022737"/>
    </source>
</evidence>
<keyword evidence="4" id="KW-0132">Cell division</keyword>
<evidence type="ECO:0000256" key="3">
    <source>
        <dbReference type="ARBA" id="ARBA00022454"/>
    </source>
</evidence>
<feature type="repeat" description="TPR" evidence="12">
    <location>
        <begin position="338"/>
        <end position="371"/>
    </location>
</feature>
<dbReference type="PROSITE" id="PS50005">
    <property type="entry name" value="TPR"/>
    <property type="match status" value="2"/>
</dbReference>
<evidence type="ECO:0000256" key="7">
    <source>
        <dbReference type="ARBA" id="ARBA00022803"/>
    </source>
</evidence>
<keyword evidence="7 12" id="KW-0802">TPR repeat</keyword>
<dbReference type="AlphaFoldDB" id="A0A3R7BUG1"/>
<dbReference type="GO" id="GO:0072380">
    <property type="term" value="C:TRC complex"/>
    <property type="evidence" value="ECO:0007669"/>
    <property type="project" value="TreeGrafter"/>
</dbReference>
<evidence type="ECO:0000256" key="2">
    <source>
        <dbReference type="ARBA" id="ARBA00004629"/>
    </source>
</evidence>
<dbReference type="GO" id="GO:0005634">
    <property type="term" value="C:nucleus"/>
    <property type="evidence" value="ECO:0007669"/>
    <property type="project" value="UniProtKB-SubCell"/>
</dbReference>
<dbReference type="Proteomes" id="UP000285430">
    <property type="component" value="Unassembled WGS sequence"/>
</dbReference>
<dbReference type="VEuPathDB" id="FungiDB:H257_07036"/>
<dbReference type="GO" id="GO:0051301">
    <property type="term" value="P:cell division"/>
    <property type="evidence" value="ECO:0007669"/>
    <property type="project" value="UniProtKB-KW"/>
</dbReference>
<evidence type="ECO:0000313" key="14">
    <source>
        <dbReference type="EMBL" id="RHZ23723.1"/>
    </source>
</evidence>
<dbReference type="GO" id="GO:0060090">
    <property type="term" value="F:molecular adaptor activity"/>
    <property type="evidence" value="ECO:0007669"/>
    <property type="project" value="TreeGrafter"/>
</dbReference>
<name>A0A3R7BUG1_APHAT</name>
<keyword evidence="3" id="KW-0158">Chromosome</keyword>
<dbReference type="Pfam" id="PF13414">
    <property type="entry name" value="TPR_11"/>
    <property type="match status" value="1"/>
</dbReference>
<evidence type="ECO:0000256" key="11">
    <source>
        <dbReference type="ARBA" id="ARBA00023328"/>
    </source>
</evidence>